<dbReference type="RefSeq" id="WP_255035720.1">
    <property type="nucleotide sequence ID" value="NZ_RJUF01000004.1"/>
</dbReference>
<organism evidence="1 2">
    <name type="scientific">Lacihabitans soyangensis</name>
    <dbReference type="NCBI Taxonomy" id="869394"/>
    <lineage>
        <taxon>Bacteria</taxon>
        <taxon>Pseudomonadati</taxon>
        <taxon>Bacteroidota</taxon>
        <taxon>Cytophagia</taxon>
        <taxon>Cytophagales</taxon>
        <taxon>Leadbetterellaceae</taxon>
        <taxon>Lacihabitans</taxon>
    </lineage>
</organism>
<evidence type="ECO:0008006" key="3">
    <source>
        <dbReference type="Google" id="ProtNLM"/>
    </source>
</evidence>
<evidence type="ECO:0000313" key="2">
    <source>
        <dbReference type="Proteomes" id="UP001204144"/>
    </source>
</evidence>
<dbReference type="EMBL" id="RJUF01000004">
    <property type="protein sequence ID" value="MCP9761969.1"/>
    <property type="molecule type" value="Genomic_DNA"/>
</dbReference>
<protein>
    <recommendedName>
        <fullName evidence="3">DUF3592 domain-containing protein</fullName>
    </recommendedName>
</protein>
<evidence type="ECO:0000313" key="1">
    <source>
        <dbReference type="EMBL" id="MCP9761969.1"/>
    </source>
</evidence>
<reference evidence="1 2" key="1">
    <citation type="submission" date="2018-11" db="EMBL/GenBank/DDBJ databases">
        <title>Novel bacteria species description.</title>
        <authorList>
            <person name="Han J.-H."/>
        </authorList>
    </citation>
    <scope>NUCLEOTIDE SEQUENCE [LARGE SCALE GENOMIC DNA]</scope>
    <source>
        <strain evidence="1 2">KCTC23259</strain>
    </source>
</reference>
<gene>
    <name evidence="1" type="ORF">EGI31_03310</name>
</gene>
<accession>A0AAE3H0X7</accession>
<dbReference type="AlphaFoldDB" id="A0AAE3H0X7"/>
<name>A0AAE3H0X7_9BACT</name>
<sequence>MKLKKKSPNKQFNYRRLFAIIGLIVLAITCQPDFFVFRPVLFILEHKRSKGVVINEKNAMRRGYITGMYTFSYSFVVGGKTYKGDTREEGLIIGDSVNVIYNPIFPIVNRREFDY</sequence>
<comment type="caution">
    <text evidence="1">The sequence shown here is derived from an EMBL/GenBank/DDBJ whole genome shotgun (WGS) entry which is preliminary data.</text>
</comment>
<dbReference type="Proteomes" id="UP001204144">
    <property type="component" value="Unassembled WGS sequence"/>
</dbReference>
<keyword evidence="2" id="KW-1185">Reference proteome</keyword>
<proteinExistence type="predicted"/>